<dbReference type="Gene3D" id="3.40.50.150">
    <property type="entry name" value="Vaccinia Virus protein VP39"/>
    <property type="match status" value="2"/>
</dbReference>
<dbReference type="EMBL" id="FOIS01000002">
    <property type="protein sequence ID" value="SEW04161.1"/>
    <property type="molecule type" value="Genomic_DNA"/>
</dbReference>
<evidence type="ECO:0000256" key="2">
    <source>
        <dbReference type="ARBA" id="ARBA00012185"/>
    </source>
</evidence>
<dbReference type="Proteomes" id="UP000183275">
    <property type="component" value="Unassembled WGS sequence"/>
</dbReference>
<comment type="catalytic activity">
    <reaction evidence="8">
        <text>a 2'-deoxycytidine in DNA + S-adenosyl-L-methionine = an N(4)-methyl-2'-deoxycytidine in DNA + S-adenosyl-L-homocysteine + H(+)</text>
        <dbReference type="Rhea" id="RHEA:16857"/>
        <dbReference type="Rhea" id="RHEA-COMP:11369"/>
        <dbReference type="Rhea" id="RHEA-COMP:13674"/>
        <dbReference type="ChEBI" id="CHEBI:15378"/>
        <dbReference type="ChEBI" id="CHEBI:57856"/>
        <dbReference type="ChEBI" id="CHEBI:59789"/>
        <dbReference type="ChEBI" id="CHEBI:85452"/>
        <dbReference type="ChEBI" id="CHEBI:137933"/>
        <dbReference type="EC" id="2.1.1.113"/>
    </reaction>
</comment>
<keyword evidence="6" id="KW-0680">Restriction system</keyword>
<dbReference type="GO" id="GO:0015667">
    <property type="term" value="F:site-specific DNA-methyltransferase (cytosine-N4-specific) activity"/>
    <property type="evidence" value="ECO:0007669"/>
    <property type="project" value="UniProtKB-EC"/>
</dbReference>
<keyword evidence="7" id="KW-0238">DNA-binding</keyword>
<dbReference type="eggNOG" id="arCOG00890">
    <property type="taxonomic scope" value="Archaea"/>
</dbReference>
<evidence type="ECO:0000256" key="1">
    <source>
        <dbReference type="ARBA" id="ARBA00010203"/>
    </source>
</evidence>
<gene>
    <name evidence="10" type="ORF">SAMN05216285_2039</name>
</gene>
<dbReference type="GO" id="GO:0032259">
    <property type="term" value="P:methylation"/>
    <property type="evidence" value="ECO:0007669"/>
    <property type="project" value="UniProtKB-KW"/>
</dbReference>
<dbReference type="GO" id="GO:0009307">
    <property type="term" value="P:DNA restriction-modification system"/>
    <property type="evidence" value="ECO:0007669"/>
    <property type="project" value="UniProtKB-KW"/>
</dbReference>
<keyword evidence="4" id="KW-0808">Transferase</keyword>
<sequence length="459" mass="51960">MTDDHYQVTLGSSTRVRDDLRDVTDLTAVDWTFEGWNTQQHTHGLHPYPARMIPQIVRALLGYYENQGVISPGDLVYDPFSGSGTTSVEARLAGYDTKANDINPLAAFLTLAKARPLPVDRLEAFRRDLMGDLAVELRAVRERYAAGDGFEELEEPEVREGWFPQPQLYELCTIRDRIDELEATWDGEHAADLARFFRVALSRTTRETSYQRNGEYKRYLIPESNRGDHDPNVYELFDREVSANVDMMRSYAERVDHERSSEVYLADSRTAADVATDSVDIVITSPPYGDHSTTVAYGEFSQDPAIVAWERTYDEMRNVDKIGLGGSARKLEPLETLEEWSPSLEATLDVLREKDGRAEDALEFFTDYYAVMEQVARVLKPGHPIAWVVANRTMSRVNIPTHLITTELCERIGFDHQHTLAREIPNKKLPLENAPENTPGVTGELMANENIVVMTAPDD</sequence>
<accession>A0A1I0NTD3</accession>
<organism evidence="10 11">
    <name type="scientific">Natrinema salifodinae</name>
    <dbReference type="NCBI Taxonomy" id="1202768"/>
    <lineage>
        <taxon>Archaea</taxon>
        <taxon>Methanobacteriati</taxon>
        <taxon>Methanobacteriota</taxon>
        <taxon>Stenosarchaea group</taxon>
        <taxon>Halobacteria</taxon>
        <taxon>Halobacteriales</taxon>
        <taxon>Natrialbaceae</taxon>
        <taxon>Natrinema</taxon>
    </lineage>
</organism>
<reference evidence="11" key="1">
    <citation type="submission" date="2016-10" db="EMBL/GenBank/DDBJ databases">
        <authorList>
            <person name="Varghese N."/>
        </authorList>
    </citation>
    <scope>NUCLEOTIDE SEQUENCE [LARGE SCALE GENOMIC DNA]</scope>
    <source>
        <strain evidence="11">CGMCC 1.12284</strain>
    </source>
</reference>
<evidence type="ECO:0000313" key="10">
    <source>
        <dbReference type="EMBL" id="SEW04161.1"/>
    </source>
</evidence>
<comment type="similarity">
    <text evidence="1">Belongs to the N(4)/N(6)-methyltransferase family. N(4) subfamily.</text>
</comment>
<evidence type="ECO:0000256" key="5">
    <source>
        <dbReference type="ARBA" id="ARBA00022691"/>
    </source>
</evidence>
<evidence type="ECO:0000256" key="6">
    <source>
        <dbReference type="ARBA" id="ARBA00022747"/>
    </source>
</evidence>
<dbReference type="AlphaFoldDB" id="A0A1I0NTD3"/>
<dbReference type="OrthoDB" id="193937at2157"/>
<dbReference type="InterPro" id="IPR017985">
    <property type="entry name" value="MeTrfase_CN4_CS"/>
</dbReference>
<dbReference type="RefSeq" id="WP_049990113.1">
    <property type="nucleotide sequence ID" value="NZ_FOIS01000002.1"/>
</dbReference>
<keyword evidence="3 10" id="KW-0489">Methyltransferase</keyword>
<evidence type="ECO:0000256" key="8">
    <source>
        <dbReference type="ARBA" id="ARBA00049120"/>
    </source>
</evidence>
<dbReference type="Pfam" id="PF01555">
    <property type="entry name" value="N6_N4_Mtase"/>
    <property type="match status" value="1"/>
</dbReference>
<evidence type="ECO:0000256" key="3">
    <source>
        <dbReference type="ARBA" id="ARBA00022603"/>
    </source>
</evidence>
<keyword evidence="5" id="KW-0949">S-adenosyl-L-methionine</keyword>
<protein>
    <recommendedName>
        <fullName evidence="2">site-specific DNA-methyltransferase (cytosine-N(4)-specific)</fullName>
        <ecNumber evidence="2">2.1.1.113</ecNumber>
    </recommendedName>
</protein>
<dbReference type="SUPFAM" id="SSF53335">
    <property type="entry name" value="S-adenosyl-L-methionine-dependent methyltransferases"/>
    <property type="match status" value="1"/>
</dbReference>
<dbReference type="InterPro" id="IPR002941">
    <property type="entry name" value="DNA_methylase_N4/N6"/>
</dbReference>
<dbReference type="STRING" id="1202768.SAMN05216285_2039"/>
<evidence type="ECO:0000313" key="11">
    <source>
        <dbReference type="Proteomes" id="UP000183275"/>
    </source>
</evidence>
<evidence type="ECO:0000256" key="4">
    <source>
        <dbReference type="ARBA" id="ARBA00022679"/>
    </source>
</evidence>
<dbReference type="GO" id="GO:0003677">
    <property type="term" value="F:DNA binding"/>
    <property type="evidence" value="ECO:0007669"/>
    <property type="project" value="UniProtKB-KW"/>
</dbReference>
<name>A0A1I0NTD3_9EURY</name>
<evidence type="ECO:0000259" key="9">
    <source>
        <dbReference type="Pfam" id="PF01555"/>
    </source>
</evidence>
<evidence type="ECO:0000256" key="7">
    <source>
        <dbReference type="ARBA" id="ARBA00023125"/>
    </source>
</evidence>
<dbReference type="EC" id="2.1.1.113" evidence="2"/>
<keyword evidence="11" id="KW-1185">Reference proteome</keyword>
<proteinExistence type="inferred from homology"/>
<dbReference type="GO" id="GO:0008170">
    <property type="term" value="F:N-methyltransferase activity"/>
    <property type="evidence" value="ECO:0007669"/>
    <property type="project" value="InterPro"/>
</dbReference>
<feature type="domain" description="DNA methylase N-4/N-6" evidence="9">
    <location>
        <begin position="31"/>
        <end position="94"/>
    </location>
</feature>
<dbReference type="InterPro" id="IPR029063">
    <property type="entry name" value="SAM-dependent_MTases_sf"/>
</dbReference>
<dbReference type="PROSITE" id="PS00093">
    <property type="entry name" value="N4_MTASE"/>
    <property type="match status" value="1"/>
</dbReference>